<accession>Q6AP07</accession>
<evidence type="ECO:0000256" key="6">
    <source>
        <dbReference type="ARBA" id="ARBA00022989"/>
    </source>
</evidence>
<evidence type="ECO:0000256" key="1">
    <source>
        <dbReference type="ARBA" id="ARBA00004429"/>
    </source>
</evidence>
<feature type="transmembrane region" description="Helical" evidence="9">
    <location>
        <begin position="53"/>
        <end position="70"/>
    </location>
</feature>
<dbReference type="Proteomes" id="UP000000602">
    <property type="component" value="Chromosome"/>
</dbReference>
<evidence type="ECO:0000256" key="8">
    <source>
        <dbReference type="ARBA" id="ARBA00038436"/>
    </source>
</evidence>
<dbReference type="GO" id="GO:0015740">
    <property type="term" value="P:C4-dicarboxylate transport"/>
    <property type="evidence" value="ECO:0007669"/>
    <property type="project" value="TreeGrafter"/>
</dbReference>
<keyword evidence="6 9" id="KW-1133">Transmembrane helix</keyword>
<evidence type="ECO:0000259" key="10">
    <source>
        <dbReference type="Pfam" id="PF04290"/>
    </source>
</evidence>
<dbReference type="PANTHER" id="PTHR35011">
    <property type="entry name" value="2,3-DIKETO-L-GULONATE TRAP TRANSPORTER SMALL PERMEASE PROTEIN YIAM"/>
    <property type="match status" value="1"/>
</dbReference>
<dbReference type="GO" id="GO:0022857">
    <property type="term" value="F:transmembrane transporter activity"/>
    <property type="evidence" value="ECO:0007669"/>
    <property type="project" value="TreeGrafter"/>
</dbReference>
<dbReference type="Pfam" id="PF04290">
    <property type="entry name" value="DctQ"/>
    <property type="match status" value="1"/>
</dbReference>
<feature type="transmembrane region" description="Helical" evidence="9">
    <location>
        <begin position="133"/>
        <end position="153"/>
    </location>
</feature>
<keyword evidence="5 9" id="KW-0812">Transmembrane</keyword>
<keyword evidence="2" id="KW-0813">Transport</keyword>
<name>Q6AP07_DESPS</name>
<dbReference type="GO" id="GO:0005886">
    <property type="term" value="C:plasma membrane"/>
    <property type="evidence" value="ECO:0007669"/>
    <property type="project" value="UniProtKB-SubCell"/>
</dbReference>
<dbReference type="InterPro" id="IPR007387">
    <property type="entry name" value="TRAP_DctQ"/>
</dbReference>
<dbReference type="AlphaFoldDB" id="Q6AP07"/>
<comment type="similarity">
    <text evidence="8">Belongs to the TRAP transporter small permease family.</text>
</comment>
<evidence type="ECO:0000313" key="11">
    <source>
        <dbReference type="EMBL" id="CAG35917.1"/>
    </source>
</evidence>
<dbReference type="STRING" id="177439.DP1188"/>
<evidence type="ECO:0000256" key="9">
    <source>
        <dbReference type="SAM" id="Phobius"/>
    </source>
</evidence>
<dbReference type="HOGENOM" id="CLU_086356_3_6_7"/>
<evidence type="ECO:0000256" key="3">
    <source>
        <dbReference type="ARBA" id="ARBA00022475"/>
    </source>
</evidence>
<feature type="transmembrane region" description="Helical" evidence="9">
    <location>
        <begin position="91"/>
        <end position="113"/>
    </location>
</feature>
<keyword evidence="7 9" id="KW-0472">Membrane</keyword>
<keyword evidence="4" id="KW-0997">Cell inner membrane</keyword>
<evidence type="ECO:0000256" key="2">
    <source>
        <dbReference type="ARBA" id="ARBA00022448"/>
    </source>
</evidence>
<gene>
    <name evidence="11" type="ordered locus">DP1188</name>
</gene>
<dbReference type="EMBL" id="CR522870">
    <property type="protein sequence ID" value="CAG35917.1"/>
    <property type="molecule type" value="Genomic_DNA"/>
</dbReference>
<dbReference type="InterPro" id="IPR055348">
    <property type="entry name" value="DctQ"/>
</dbReference>
<dbReference type="PANTHER" id="PTHR35011:SF2">
    <property type="entry name" value="2,3-DIKETO-L-GULONATE TRAP TRANSPORTER SMALL PERMEASE PROTEIN YIAM"/>
    <property type="match status" value="1"/>
</dbReference>
<dbReference type="KEGG" id="dps:DP1188"/>
<comment type="subcellular location">
    <subcellularLocation>
        <location evidence="1">Cell inner membrane</location>
        <topology evidence="1">Multi-pass membrane protein</topology>
    </subcellularLocation>
</comment>
<reference evidence="12" key="1">
    <citation type="journal article" date="2004" name="Environ. Microbiol.">
        <title>The genome of Desulfotalea psychrophila, a sulfate-reducing bacterium from permanently cold Arctic sediments.</title>
        <authorList>
            <person name="Rabus R."/>
            <person name="Ruepp A."/>
            <person name="Frickey T."/>
            <person name="Rattei T."/>
            <person name="Fartmann B."/>
            <person name="Stark M."/>
            <person name="Bauer M."/>
            <person name="Zibat A."/>
            <person name="Lombardot T."/>
            <person name="Becker I."/>
            <person name="Amann J."/>
            <person name="Gellner K."/>
            <person name="Teeling H."/>
            <person name="Leuschner W.D."/>
            <person name="Gloeckner F.-O."/>
            <person name="Lupas A.N."/>
            <person name="Amann R."/>
            <person name="Klenk H.-P."/>
        </authorList>
    </citation>
    <scope>NUCLEOTIDE SEQUENCE [LARGE SCALE GENOMIC DNA]</scope>
    <source>
        <strain evidence="12">DSM 12343 / LSv54</strain>
    </source>
</reference>
<protein>
    <submittedName>
        <fullName evidence="11">Probable DctQ (C4-dicarboxylate permease, small subunit)</fullName>
    </submittedName>
</protein>
<evidence type="ECO:0000256" key="7">
    <source>
        <dbReference type="ARBA" id="ARBA00023136"/>
    </source>
</evidence>
<dbReference type="eggNOG" id="COG3090">
    <property type="taxonomic scope" value="Bacteria"/>
</dbReference>
<evidence type="ECO:0000256" key="4">
    <source>
        <dbReference type="ARBA" id="ARBA00022519"/>
    </source>
</evidence>
<organism evidence="11 12">
    <name type="scientific">Desulfotalea psychrophila (strain LSv54 / DSM 12343)</name>
    <dbReference type="NCBI Taxonomy" id="177439"/>
    <lineage>
        <taxon>Bacteria</taxon>
        <taxon>Pseudomonadati</taxon>
        <taxon>Thermodesulfobacteriota</taxon>
        <taxon>Desulfobulbia</taxon>
        <taxon>Desulfobulbales</taxon>
        <taxon>Desulfocapsaceae</taxon>
        <taxon>Desulfotalea</taxon>
    </lineage>
</organism>
<feature type="transmembrane region" description="Helical" evidence="9">
    <location>
        <begin position="21"/>
        <end position="41"/>
    </location>
</feature>
<evidence type="ECO:0000313" key="12">
    <source>
        <dbReference type="Proteomes" id="UP000000602"/>
    </source>
</evidence>
<proteinExistence type="inferred from homology"/>
<feature type="domain" description="Tripartite ATP-independent periplasmic transporters DctQ component" evidence="10">
    <location>
        <begin position="30"/>
        <end position="159"/>
    </location>
</feature>
<evidence type="ECO:0000256" key="5">
    <source>
        <dbReference type="ARBA" id="ARBA00022692"/>
    </source>
</evidence>
<sequence length="163" mass="18397">MLVPMILQKISEALSSTIRCLLGSILLFSCALMFVNVVLRYCFTTPIYWVDELARYLMIWMIFLGAGELAGKQGHISISLIKNVLGPQQKAVLGILVNIICTLFCLILTYYSIEHTIRIKTAHQVTASMGIPMWLTYLAIPCGSLLMAIRYFCELFVRVEKRG</sequence>
<keyword evidence="3" id="KW-1003">Cell membrane</keyword>
<keyword evidence="12" id="KW-1185">Reference proteome</keyword>